<evidence type="ECO:0000313" key="2">
    <source>
        <dbReference type="EMBL" id="SNT17912.1"/>
    </source>
</evidence>
<dbReference type="EMBL" id="FZOT01000016">
    <property type="protein sequence ID" value="SNT17912.1"/>
    <property type="molecule type" value="Genomic_DNA"/>
</dbReference>
<proteinExistence type="predicted"/>
<reference evidence="2 3" key="1">
    <citation type="submission" date="2017-06" db="EMBL/GenBank/DDBJ databases">
        <authorList>
            <person name="Kim H.J."/>
            <person name="Triplett B.A."/>
        </authorList>
    </citation>
    <scope>NUCLEOTIDE SEQUENCE [LARGE SCALE GENOMIC DNA]</scope>
    <source>
        <strain evidence="2 3">U15</strain>
    </source>
</reference>
<evidence type="ECO:0000313" key="3">
    <source>
        <dbReference type="Proteomes" id="UP000198284"/>
    </source>
</evidence>
<protein>
    <submittedName>
        <fullName evidence="2">Uncharacterized protein</fullName>
    </submittedName>
</protein>
<dbReference type="Proteomes" id="UP000198284">
    <property type="component" value="Unassembled WGS sequence"/>
</dbReference>
<feature type="compositionally biased region" description="Basic and acidic residues" evidence="1">
    <location>
        <begin position="41"/>
        <end position="51"/>
    </location>
</feature>
<organism evidence="2 3">
    <name type="scientific">Noviherbaspirillum humi</name>
    <dbReference type="NCBI Taxonomy" id="1688639"/>
    <lineage>
        <taxon>Bacteria</taxon>
        <taxon>Pseudomonadati</taxon>
        <taxon>Pseudomonadota</taxon>
        <taxon>Betaproteobacteria</taxon>
        <taxon>Burkholderiales</taxon>
        <taxon>Oxalobacteraceae</taxon>
        <taxon>Noviherbaspirillum</taxon>
    </lineage>
</organism>
<keyword evidence="3" id="KW-1185">Reference proteome</keyword>
<dbReference type="AlphaFoldDB" id="A0A239KJN7"/>
<name>A0A239KJN7_9BURK</name>
<sequence length="198" mass="22265">MMDQYTPDLFADLEQQDAQAAEEATHTEESQAMQEDQATTEVHEDEANPRIQEDRLWHDDGWTARVIKNEDDEGWAVAMIKDGEAEPALVGPWTMGRDKKNPKPLDAAAFSTLVKTASEVLRRHEQQLHASLHKSINISHGDDYLTVNLDIVPDEDDPYALLTALDGNGEQIAQMRVAPNFKLTRQSAITWAEGGFRR</sequence>
<accession>A0A239KJN7</accession>
<feature type="region of interest" description="Disordered" evidence="1">
    <location>
        <begin position="1"/>
        <end position="51"/>
    </location>
</feature>
<evidence type="ECO:0000256" key="1">
    <source>
        <dbReference type="SAM" id="MobiDB-lite"/>
    </source>
</evidence>
<gene>
    <name evidence="2" type="ORF">SAMN06265795_11613</name>
</gene>